<organism evidence="2 3">
    <name type="scientific">Cuscuta campestris</name>
    <dbReference type="NCBI Taxonomy" id="132261"/>
    <lineage>
        <taxon>Eukaryota</taxon>
        <taxon>Viridiplantae</taxon>
        <taxon>Streptophyta</taxon>
        <taxon>Embryophyta</taxon>
        <taxon>Tracheophyta</taxon>
        <taxon>Spermatophyta</taxon>
        <taxon>Magnoliopsida</taxon>
        <taxon>eudicotyledons</taxon>
        <taxon>Gunneridae</taxon>
        <taxon>Pentapetalae</taxon>
        <taxon>asterids</taxon>
        <taxon>lamiids</taxon>
        <taxon>Solanales</taxon>
        <taxon>Convolvulaceae</taxon>
        <taxon>Cuscuteae</taxon>
        <taxon>Cuscuta</taxon>
        <taxon>Cuscuta subgen. Grammica</taxon>
        <taxon>Cuscuta sect. Cleistogrammica</taxon>
    </lineage>
</organism>
<sequence length="252" mass="26460">MNIAKKTLLCGVTVVDKSIASSSRTDSLEANWGSVSVMKISYTGDDSEVVDSATVLPKPVAATTSPLSGRADLDGGSKETAHNKPTAIPVTVVAEGVPETSRKKKGQGKLPAVTKAVAQTTRFEQPSLTDQNATLGDAGAQTAPTPTPLAVSKAPVPEAKQRGESKGEPSGKATPKDAPKPEKPLFQGVKGPKNTSLQETTTQEGNEEREDILGLNLVTMGVTHQCFASIKILCRDRGEHRFSSVGFVQKLN</sequence>
<evidence type="ECO:0000313" key="2">
    <source>
        <dbReference type="EMBL" id="VFQ96111.1"/>
    </source>
</evidence>
<dbReference type="AlphaFoldDB" id="A0A484N4A0"/>
<evidence type="ECO:0000256" key="1">
    <source>
        <dbReference type="SAM" id="MobiDB-lite"/>
    </source>
</evidence>
<dbReference type="Proteomes" id="UP000595140">
    <property type="component" value="Unassembled WGS sequence"/>
</dbReference>
<feature type="compositionally biased region" description="Polar residues" evidence="1">
    <location>
        <begin position="193"/>
        <end position="204"/>
    </location>
</feature>
<dbReference type="EMBL" id="OOIL02005825">
    <property type="protein sequence ID" value="VFQ96111.1"/>
    <property type="molecule type" value="Genomic_DNA"/>
</dbReference>
<feature type="compositionally biased region" description="Basic and acidic residues" evidence="1">
    <location>
        <begin position="159"/>
        <end position="183"/>
    </location>
</feature>
<name>A0A484N4A0_9ASTE</name>
<evidence type="ECO:0000313" key="3">
    <source>
        <dbReference type="Proteomes" id="UP000595140"/>
    </source>
</evidence>
<feature type="compositionally biased region" description="Polar residues" evidence="1">
    <location>
        <begin position="121"/>
        <end position="134"/>
    </location>
</feature>
<gene>
    <name evidence="2" type="ORF">CCAM_LOCUS37887</name>
</gene>
<reference evidence="2 3" key="1">
    <citation type="submission" date="2018-04" db="EMBL/GenBank/DDBJ databases">
        <authorList>
            <person name="Vogel A."/>
        </authorList>
    </citation>
    <scope>NUCLEOTIDE SEQUENCE [LARGE SCALE GENOMIC DNA]</scope>
</reference>
<feature type="region of interest" description="Disordered" evidence="1">
    <location>
        <begin position="121"/>
        <end position="208"/>
    </location>
</feature>
<accession>A0A484N4A0</accession>
<protein>
    <submittedName>
        <fullName evidence="2">Uncharacterized protein</fullName>
    </submittedName>
</protein>
<proteinExistence type="predicted"/>
<keyword evidence="3" id="KW-1185">Reference proteome</keyword>